<dbReference type="InterPro" id="IPR018769">
    <property type="entry name" value="VgrG2_DUF2345"/>
</dbReference>
<proteinExistence type="predicted"/>
<gene>
    <name evidence="2" type="ORF">KPC_3710</name>
</gene>
<dbReference type="Pfam" id="PF10106">
    <property type="entry name" value="DUF2345"/>
    <property type="match status" value="1"/>
</dbReference>
<sequence length="291" mass="31779">MTGGSGLNGLLNTAQSFMSSFNKDTENSENTSAENQSNGTLFRQALMLFASPNGIAMTTPEDIVNHAGQEIGFSSGGSTNFSSQKNILMHAQGKYTAFAVNGISVIAANEKIQMHAQNALMELFARLDIKITATEGKILITSPIEVDIKAGGSQLLINQQGVFVNTDRYFKVQSGQHVFMSGEKVSMPQISLPIFNSNYSNKFDYSISKSELCKNDNFMTFVIDKNTGRLITQNKCIIKNNISSNRFFTEDSKTVIGILSFSDDIGITSNNLNSDYEDPLLDEALNLDNKG</sequence>
<feature type="domain" description="DUF2345" evidence="1">
    <location>
        <begin position="41"/>
        <end position="181"/>
    </location>
</feature>
<name>A0A2U3N4E5_9GAMM</name>
<dbReference type="Proteomes" id="UP000245974">
    <property type="component" value="Unassembled WGS sequence"/>
</dbReference>
<accession>A0A2U3N4E5</accession>
<protein>
    <recommendedName>
        <fullName evidence="1">DUF2345 domain-containing protein</fullName>
    </recommendedName>
</protein>
<dbReference type="EMBL" id="OOGT01000334">
    <property type="protein sequence ID" value="SPL72532.1"/>
    <property type="molecule type" value="Genomic_DNA"/>
</dbReference>
<evidence type="ECO:0000259" key="1">
    <source>
        <dbReference type="Pfam" id="PF10106"/>
    </source>
</evidence>
<evidence type="ECO:0000313" key="2">
    <source>
        <dbReference type="EMBL" id="SPL72532.1"/>
    </source>
</evidence>
<evidence type="ECO:0000313" key="3">
    <source>
        <dbReference type="Proteomes" id="UP000245974"/>
    </source>
</evidence>
<organism evidence="2 3">
    <name type="scientific">Acinetobacter stercoris</name>
    <dbReference type="NCBI Taxonomy" id="2126983"/>
    <lineage>
        <taxon>Bacteria</taxon>
        <taxon>Pseudomonadati</taxon>
        <taxon>Pseudomonadota</taxon>
        <taxon>Gammaproteobacteria</taxon>
        <taxon>Moraxellales</taxon>
        <taxon>Moraxellaceae</taxon>
        <taxon>Acinetobacter</taxon>
    </lineage>
</organism>
<keyword evidence="3" id="KW-1185">Reference proteome</keyword>
<dbReference type="AlphaFoldDB" id="A0A2U3N4E5"/>
<reference evidence="3" key="1">
    <citation type="submission" date="2018-03" db="EMBL/GenBank/DDBJ databases">
        <authorList>
            <person name="Blom J."/>
        </authorList>
    </citation>
    <scope>NUCLEOTIDE SEQUENCE [LARGE SCALE GENOMIC DNA]</scope>
    <source>
        <strain evidence="3">KPC-SM-21</strain>
    </source>
</reference>
<dbReference type="InParanoid" id="A0A2U3N4E5"/>